<dbReference type="Proteomes" id="UP000092445">
    <property type="component" value="Unassembled WGS sequence"/>
</dbReference>
<accession>A0A1B0AFI6</accession>
<keyword evidence="2" id="KW-1185">Reference proteome</keyword>
<proteinExistence type="predicted"/>
<reference evidence="2" key="1">
    <citation type="submission" date="2014-03" db="EMBL/GenBank/DDBJ databases">
        <authorList>
            <person name="Aksoy S."/>
            <person name="Warren W."/>
            <person name="Wilson R.K."/>
        </authorList>
    </citation>
    <scope>NUCLEOTIDE SEQUENCE [LARGE SCALE GENOMIC DNA]</scope>
    <source>
        <strain evidence="2">IAEA</strain>
    </source>
</reference>
<organism evidence="1 2">
    <name type="scientific">Glossina pallidipes</name>
    <name type="common">Tsetse fly</name>
    <dbReference type="NCBI Taxonomy" id="7398"/>
    <lineage>
        <taxon>Eukaryota</taxon>
        <taxon>Metazoa</taxon>
        <taxon>Ecdysozoa</taxon>
        <taxon>Arthropoda</taxon>
        <taxon>Hexapoda</taxon>
        <taxon>Insecta</taxon>
        <taxon>Pterygota</taxon>
        <taxon>Neoptera</taxon>
        <taxon>Endopterygota</taxon>
        <taxon>Diptera</taxon>
        <taxon>Brachycera</taxon>
        <taxon>Muscomorpha</taxon>
        <taxon>Hippoboscoidea</taxon>
        <taxon>Glossinidae</taxon>
        <taxon>Glossina</taxon>
    </lineage>
</organism>
<dbReference type="EnsemblMetazoa" id="GPAI044064-RA">
    <property type="protein sequence ID" value="GPAI044064-PA"/>
    <property type="gene ID" value="GPAI044064"/>
</dbReference>
<protein>
    <submittedName>
        <fullName evidence="1">Uncharacterized protein</fullName>
    </submittedName>
</protein>
<evidence type="ECO:0000313" key="2">
    <source>
        <dbReference type="Proteomes" id="UP000092445"/>
    </source>
</evidence>
<dbReference type="VEuPathDB" id="VectorBase:GPAI044064"/>
<reference evidence="1" key="2">
    <citation type="submission" date="2020-05" db="UniProtKB">
        <authorList>
            <consortium name="EnsemblMetazoa"/>
        </authorList>
    </citation>
    <scope>IDENTIFICATION</scope>
    <source>
        <strain evidence="1">IAEA</strain>
    </source>
</reference>
<name>A0A1B0AFI6_GLOPL</name>
<dbReference type="AlphaFoldDB" id="A0A1B0AFI6"/>
<evidence type="ECO:0000313" key="1">
    <source>
        <dbReference type="EnsemblMetazoa" id="GPAI044064-PA"/>
    </source>
</evidence>
<sequence>MNHPYDKPCKDLTLYDGKGKLCQVRFVYVNVAQFYDRENNEHAYTLKQFDNQDFPLLFDVLFAIRIVKLIAIFTQNYICDVAATDALQYCKTSESIKNSHNQELNLKE</sequence>